<name>A0A2I0I2Y2_PUNGR</name>
<dbReference type="SUPFAM" id="SSF51110">
    <property type="entry name" value="alpha-D-mannose-specific plant lectins"/>
    <property type="match status" value="1"/>
</dbReference>
<accession>A0A2I0I2Y2</accession>
<keyword evidence="1" id="KW-0732">Signal</keyword>
<dbReference type="STRING" id="22663.A0A2I0I2Y2"/>
<dbReference type="Pfam" id="PF07714">
    <property type="entry name" value="PK_Tyr_Ser-Thr"/>
    <property type="match status" value="1"/>
</dbReference>
<dbReference type="InterPro" id="IPR001245">
    <property type="entry name" value="Ser-Thr/Tyr_kinase_cat_dom"/>
</dbReference>
<feature type="domain" description="Serine-threonine/tyrosine-protein kinase catalytic" evidence="5">
    <location>
        <begin position="222"/>
        <end position="252"/>
    </location>
</feature>
<evidence type="ECO:0000313" key="6">
    <source>
        <dbReference type="EMBL" id="PKI37796.1"/>
    </source>
</evidence>
<reference evidence="6 7" key="1">
    <citation type="submission" date="2017-11" db="EMBL/GenBank/DDBJ databases">
        <title>De-novo sequencing of pomegranate (Punica granatum L.) genome.</title>
        <authorList>
            <person name="Akparov Z."/>
            <person name="Amiraslanov A."/>
            <person name="Hajiyeva S."/>
            <person name="Abbasov M."/>
            <person name="Kaur K."/>
            <person name="Hamwieh A."/>
            <person name="Solovyev V."/>
            <person name="Salamov A."/>
            <person name="Braich B."/>
            <person name="Kosarev P."/>
            <person name="Mahmoud A."/>
            <person name="Hajiyev E."/>
            <person name="Babayeva S."/>
            <person name="Izzatullayeva V."/>
            <person name="Mammadov A."/>
            <person name="Mammadov A."/>
            <person name="Sharifova S."/>
            <person name="Ojaghi J."/>
            <person name="Eynullazada K."/>
            <person name="Bayramov B."/>
            <person name="Abdulazimova A."/>
            <person name="Shahmuradov I."/>
        </authorList>
    </citation>
    <scope>NUCLEOTIDE SEQUENCE [LARGE SCALE GENOMIC DNA]</scope>
    <source>
        <strain evidence="7">cv. AG2017</strain>
        <tissue evidence="6">Leaf</tissue>
    </source>
</reference>
<feature type="domain" description="Bulb-type lectin" evidence="4">
    <location>
        <begin position="79"/>
        <end position="137"/>
    </location>
</feature>
<dbReference type="Pfam" id="PF01453">
    <property type="entry name" value="B_lectin"/>
    <property type="match status" value="1"/>
</dbReference>
<dbReference type="GO" id="GO:0048544">
    <property type="term" value="P:recognition of pollen"/>
    <property type="evidence" value="ECO:0007669"/>
    <property type="project" value="InterPro"/>
</dbReference>
<dbReference type="PANTHER" id="PTHR32444">
    <property type="entry name" value="BULB-TYPE LECTIN DOMAIN-CONTAINING PROTEIN"/>
    <property type="match status" value="1"/>
</dbReference>
<dbReference type="InterPro" id="IPR011009">
    <property type="entry name" value="Kinase-like_dom_sf"/>
</dbReference>
<dbReference type="PANTHER" id="PTHR32444:SF118">
    <property type="entry name" value="OS09G0551150 PROTEIN"/>
    <property type="match status" value="1"/>
</dbReference>
<keyword evidence="7" id="KW-1185">Reference proteome</keyword>
<keyword evidence="3" id="KW-0325">Glycoprotein</keyword>
<evidence type="ECO:0000256" key="1">
    <source>
        <dbReference type="ARBA" id="ARBA00022729"/>
    </source>
</evidence>
<dbReference type="AlphaFoldDB" id="A0A2I0I2Y2"/>
<dbReference type="Proteomes" id="UP000233551">
    <property type="component" value="Unassembled WGS sequence"/>
</dbReference>
<organism evidence="6 7">
    <name type="scientific">Punica granatum</name>
    <name type="common">Pomegranate</name>
    <dbReference type="NCBI Taxonomy" id="22663"/>
    <lineage>
        <taxon>Eukaryota</taxon>
        <taxon>Viridiplantae</taxon>
        <taxon>Streptophyta</taxon>
        <taxon>Embryophyta</taxon>
        <taxon>Tracheophyta</taxon>
        <taxon>Spermatophyta</taxon>
        <taxon>Magnoliopsida</taxon>
        <taxon>eudicotyledons</taxon>
        <taxon>Gunneridae</taxon>
        <taxon>Pentapetalae</taxon>
        <taxon>rosids</taxon>
        <taxon>malvids</taxon>
        <taxon>Myrtales</taxon>
        <taxon>Lythraceae</taxon>
        <taxon>Punica</taxon>
    </lineage>
</organism>
<evidence type="ECO:0000256" key="3">
    <source>
        <dbReference type="ARBA" id="ARBA00023180"/>
    </source>
</evidence>
<dbReference type="GO" id="GO:0004672">
    <property type="term" value="F:protein kinase activity"/>
    <property type="evidence" value="ECO:0007669"/>
    <property type="project" value="InterPro"/>
</dbReference>
<evidence type="ECO:0000259" key="5">
    <source>
        <dbReference type="Pfam" id="PF07714"/>
    </source>
</evidence>
<evidence type="ECO:0000313" key="7">
    <source>
        <dbReference type="Proteomes" id="UP000233551"/>
    </source>
</evidence>
<keyword evidence="2" id="KW-1015">Disulfide bond</keyword>
<sequence length="341" mass="38088">MGPIPLEAEVATGSSWRQRAATEARCDWRLEPPCCIPLYNITSSKPLLRNETLISPSGIFEMGLFQANGSDNMFVRICQSDESFAVHLDNGNFALIDARSGNYTWESFHVPCDTLLPGMKIGINTKAKDQRYLVSWKNAADPSHGDFAFRVTNGILNQNYWDDGAREWVRSQESPANQCEIYGAYGPHGVCNPLTSPICHCLTGFRPKSYDEWNKGNWTGGGYMAPEYAMGGIFSEKSDVYSFGVLLLQIAWKFSEEVRGLELINEAILVDSALLSLEMPLLHRNLKPMLLSHSSFTKKATCYARYFSAMFLAKYLSMLGQYIGHAAWVQPRKSSNSNAST</sequence>
<evidence type="ECO:0008006" key="8">
    <source>
        <dbReference type="Google" id="ProtNLM"/>
    </source>
</evidence>
<dbReference type="Gene3D" id="1.10.510.10">
    <property type="entry name" value="Transferase(Phosphotransferase) domain 1"/>
    <property type="match status" value="1"/>
</dbReference>
<comment type="caution">
    <text evidence="6">The sequence shown here is derived from an EMBL/GenBank/DDBJ whole genome shotgun (WGS) entry which is preliminary data.</text>
</comment>
<evidence type="ECO:0000256" key="2">
    <source>
        <dbReference type="ARBA" id="ARBA00023157"/>
    </source>
</evidence>
<protein>
    <recommendedName>
        <fullName evidence="8">Bulb-type lectin domain-containing protein</fullName>
    </recommendedName>
</protein>
<proteinExistence type="predicted"/>
<dbReference type="SUPFAM" id="SSF56112">
    <property type="entry name" value="Protein kinase-like (PK-like)"/>
    <property type="match status" value="1"/>
</dbReference>
<dbReference type="InterPro" id="IPR001480">
    <property type="entry name" value="Bulb-type_lectin_dom"/>
</dbReference>
<dbReference type="InterPro" id="IPR036426">
    <property type="entry name" value="Bulb-type_lectin_dom_sf"/>
</dbReference>
<gene>
    <name evidence="6" type="ORF">CRG98_041807</name>
</gene>
<evidence type="ECO:0000259" key="4">
    <source>
        <dbReference type="Pfam" id="PF01453"/>
    </source>
</evidence>
<dbReference type="EMBL" id="PGOL01004304">
    <property type="protein sequence ID" value="PKI37796.1"/>
    <property type="molecule type" value="Genomic_DNA"/>
</dbReference>